<dbReference type="SUPFAM" id="SSF52540">
    <property type="entry name" value="P-loop containing nucleoside triphosphate hydrolases"/>
    <property type="match status" value="1"/>
</dbReference>
<dbReference type="Pfam" id="PF02492">
    <property type="entry name" value="cobW"/>
    <property type="match status" value="1"/>
</dbReference>
<dbReference type="RefSeq" id="WP_096711312.1">
    <property type="nucleotide sequence ID" value="NZ_OBDR01000001.1"/>
</dbReference>
<evidence type="ECO:0000313" key="5">
    <source>
        <dbReference type="Proteomes" id="UP000295404"/>
    </source>
</evidence>
<organism evidence="2 4">
    <name type="scientific">Methanohalophilus euhalobius</name>
    <dbReference type="NCBI Taxonomy" id="51203"/>
    <lineage>
        <taxon>Archaea</taxon>
        <taxon>Methanobacteriati</taxon>
        <taxon>Methanobacteriota</taxon>
        <taxon>Stenosarchaea group</taxon>
        <taxon>Methanomicrobia</taxon>
        <taxon>Methanosarcinales</taxon>
        <taxon>Methanosarcinaceae</taxon>
        <taxon>Methanohalophilus</taxon>
    </lineage>
</organism>
<proteinExistence type="predicted"/>
<dbReference type="Gene3D" id="3.40.50.300">
    <property type="entry name" value="P-loop containing nucleotide triphosphate hydrolases"/>
    <property type="match status" value="1"/>
</dbReference>
<dbReference type="GO" id="GO:0005737">
    <property type="term" value="C:cytoplasm"/>
    <property type="evidence" value="ECO:0007669"/>
    <property type="project" value="TreeGrafter"/>
</dbReference>
<keyword evidence="4" id="KW-1185">Reference proteome</keyword>
<feature type="domain" description="CobW/HypB/UreG nucleotide-binding" evidence="1">
    <location>
        <begin position="3"/>
        <end position="175"/>
    </location>
</feature>
<protein>
    <submittedName>
        <fullName evidence="3">CobW/HypB/UreG family nucleotide-binding protein</fullName>
    </submittedName>
    <submittedName>
        <fullName evidence="2">CobW/HypB/UreG, nucleotide-binding domain</fullName>
    </submittedName>
</protein>
<dbReference type="EMBL" id="OBDR01000001">
    <property type="protein sequence ID" value="SNX99735.1"/>
    <property type="molecule type" value="Genomic_DNA"/>
</dbReference>
<dbReference type="InterPro" id="IPR051316">
    <property type="entry name" value="Zinc-reg_GTPase_activator"/>
</dbReference>
<evidence type="ECO:0000313" key="2">
    <source>
        <dbReference type="EMBL" id="SNX99735.1"/>
    </source>
</evidence>
<sequence>MKIIIINGFPGSGKTTTIKEMAKSFADKGKKVVIIFTEEGRVSYNDIKNTNIITKEVLNACVPCSLRFNLESTLKNATRESNPDFVIIELLSTASSSQIKASLEPMNIPDMSFAPVVNIVDPKTFITDISKLPKFAIDRIKEADIICLNKTESAKDENIRNVKDFLRNANPDSTILGISAHKPDEEFRSFTDQLLNNDGRMRDMKS</sequence>
<dbReference type="PANTHER" id="PTHR13748:SF62">
    <property type="entry name" value="COBW DOMAIN-CONTAINING PROTEIN"/>
    <property type="match status" value="1"/>
</dbReference>
<dbReference type="EMBL" id="SMMS01000001">
    <property type="protein sequence ID" value="TCL11032.1"/>
    <property type="molecule type" value="Genomic_DNA"/>
</dbReference>
<evidence type="ECO:0000313" key="4">
    <source>
        <dbReference type="Proteomes" id="UP000217726"/>
    </source>
</evidence>
<reference evidence="4" key="1">
    <citation type="submission" date="2017-09" db="EMBL/GenBank/DDBJ databases">
        <authorList>
            <person name="Varghese N."/>
            <person name="Submissions S."/>
        </authorList>
    </citation>
    <scope>NUCLEOTIDE SEQUENCE [LARGE SCALE GENOMIC DNA]</scope>
    <source>
        <strain evidence="4">WG-1MB</strain>
    </source>
</reference>
<name>A0A285EKW3_9EURY</name>
<dbReference type="AlphaFoldDB" id="A0A285EKW3"/>
<accession>A0A285EKW3</accession>
<reference evidence="2" key="2">
    <citation type="submission" date="2017-09" db="EMBL/GenBank/DDBJ databases">
        <authorList>
            <person name="Ehlers B."/>
            <person name="Leendertz F.H."/>
        </authorList>
    </citation>
    <scope>NUCLEOTIDE SEQUENCE [LARGE SCALE GENOMIC DNA]</scope>
    <source>
        <strain evidence="2">WG-1MB</strain>
    </source>
</reference>
<dbReference type="InterPro" id="IPR003495">
    <property type="entry name" value="CobW/HypB/UreG_nucleotide-bd"/>
</dbReference>
<evidence type="ECO:0000259" key="1">
    <source>
        <dbReference type="Pfam" id="PF02492"/>
    </source>
</evidence>
<gene>
    <name evidence="3" type="ORF">C7960_0128</name>
    <name evidence="2" type="ORF">SAMN06295989_10195</name>
</gene>
<dbReference type="Proteomes" id="UP000217726">
    <property type="component" value="Unassembled WGS sequence"/>
</dbReference>
<dbReference type="InterPro" id="IPR027417">
    <property type="entry name" value="P-loop_NTPase"/>
</dbReference>
<dbReference type="PANTHER" id="PTHR13748">
    <property type="entry name" value="COBW-RELATED"/>
    <property type="match status" value="1"/>
</dbReference>
<evidence type="ECO:0000313" key="3">
    <source>
        <dbReference type="EMBL" id="TCL11032.1"/>
    </source>
</evidence>
<dbReference type="OrthoDB" id="359387at2157"/>
<reference evidence="3 5" key="3">
    <citation type="submission" date="2019-03" db="EMBL/GenBank/DDBJ databases">
        <title>Subsurface microbial communities from deep shales in Ohio and West Virginia, USA.</title>
        <authorList>
            <person name="Wrighton K."/>
        </authorList>
    </citation>
    <scope>NUCLEOTIDE SEQUENCE [LARGE SCALE GENOMIC DNA]</scope>
    <source>
        <strain evidence="3 5">WG1_MB</strain>
    </source>
</reference>
<dbReference type="Proteomes" id="UP000295404">
    <property type="component" value="Unassembled WGS sequence"/>
</dbReference>